<gene>
    <name evidence="1" type="ORF">CLV58_115158</name>
</gene>
<protein>
    <submittedName>
        <fullName evidence="1">Uncharacterized protein</fullName>
    </submittedName>
</protein>
<evidence type="ECO:0000313" key="1">
    <source>
        <dbReference type="EMBL" id="PRY35075.1"/>
    </source>
</evidence>
<keyword evidence="2" id="KW-1185">Reference proteome</keyword>
<sequence length="160" mass="17781">MLNSGASPPAVLLKFAFFAFMKKDEPAPTLTDDQILAASHRYSAVLSKIDDLFSKAGDDLISGTPATVYLKRMGHRQLSNEDVANLIKGVGSDEDKQAFAGFEKAQRAMTQRIKIAKAKGVILAQAEITQPEWRKRQETPSVWKPEQINQVIDVLKRIRV</sequence>
<reference evidence="1 2" key="1">
    <citation type="submission" date="2018-03" db="EMBL/GenBank/DDBJ databases">
        <title>Genomic Encyclopedia of Archaeal and Bacterial Type Strains, Phase II (KMG-II): from individual species to whole genera.</title>
        <authorList>
            <person name="Goeker M."/>
        </authorList>
    </citation>
    <scope>NUCLEOTIDE SEQUENCE [LARGE SCALE GENOMIC DNA]</scope>
    <source>
        <strain evidence="1 2">DSM 28354</strain>
    </source>
</reference>
<comment type="caution">
    <text evidence="1">The sequence shown here is derived from an EMBL/GenBank/DDBJ whole genome shotgun (WGS) entry which is preliminary data.</text>
</comment>
<dbReference type="Proteomes" id="UP000238375">
    <property type="component" value="Unassembled WGS sequence"/>
</dbReference>
<accession>A0A2T0SNU3</accession>
<evidence type="ECO:0000313" key="2">
    <source>
        <dbReference type="Proteomes" id="UP000238375"/>
    </source>
</evidence>
<dbReference type="EMBL" id="PVTE01000015">
    <property type="protein sequence ID" value="PRY35075.1"/>
    <property type="molecule type" value="Genomic_DNA"/>
</dbReference>
<proteinExistence type="predicted"/>
<organism evidence="1 2">
    <name type="scientific">Spirosoma oryzae</name>
    <dbReference type="NCBI Taxonomy" id="1469603"/>
    <lineage>
        <taxon>Bacteria</taxon>
        <taxon>Pseudomonadati</taxon>
        <taxon>Bacteroidota</taxon>
        <taxon>Cytophagia</taxon>
        <taxon>Cytophagales</taxon>
        <taxon>Cytophagaceae</taxon>
        <taxon>Spirosoma</taxon>
    </lineage>
</organism>
<name>A0A2T0SNU3_9BACT</name>
<dbReference type="AlphaFoldDB" id="A0A2T0SNU3"/>